<dbReference type="HOGENOM" id="CLU_2444394_0_0_1"/>
<dbReference type="AlphaFoldDB" id="J3M6Y9"/>
<dbReference type="EnsemblPlants" id="OB05G23630.1">
    <property type="protein sequence ID" value="OB05G23630.1"/>
    <property type="gene ID" value="OB05G23630"/>
</dbReference>
<organism evidence="1">
    <name type="scientific">Oryza brachyantha</name>
    <name type="common">malo sina</name>
    <dbReference type="NCBI Taxonomy" id="4533"/>
    <lineage>
        <taxon>Eukaryota</taxon>
        <taxon>Viridiplantae</taxon>
        <taxon>Streptophyta</taxon>
        <taxon>Embryophyta</taxon>
        <taxon>Tracheophyta</taxon>
        <taxon>Spermatophyta</taxon>
        <taxon>Magnoliopsida</taxon>
        <taxon>Liliopsida</taxon>
        <taxon>Poales</taxon>
        <taxon>Poaceae</taxon>
        <taxon>BOP clade</taxon>
        <taxon>Oryzoideae</taxon>
        <taxon>Oryzeae</taxon>
        <taxon>Oryzinae</taxon>
        <taxon>Oryza</taxon>
    </lineage>
</organism>
<sequence>MVRKRRGGAGKEERARLCCCCSWRMSGGRRLSVFPAQDAPLALRAAGGQRREAGARVLWRALLATLRFYGEELQEAPTRRRWAMLCCCCC</sequence>
<reference evidence="1" key="2">
    <citation type="submission" date="2013-04" db="UniProtKB">
        <authorList>
            <consortium name="EnsemblPlants"/>
        </authorList>
    </citation>
    <scope>IDENTIFICATION</scope>
</reference>
<accession>J3M6Y9</accession>
<reference evidence="1" key="1">
    <citation type="journal article" date="2013" name="Nat. Commun.">
        <title>Whole-genome sequencing of Oryza brachyantha reveals mechanisms underlying Oryza genome evolution.</title>
        <authorList>
            <person name="Chen J."/>
            <person name="Huang Q."/>
            <person name="Gao D."/>
            <person name="Wang J."/>
            <person name="Lang Y."/>
            <person name="Liu T."/>
            <person name="Li B."/>
            <person name="Bai Z."/>
            <person name="Luis Goicoechea J."/>
            <person name="Liang C."/>
            <person name="Chen C."/>
            <person name="Zhang W."/>
            <person name="Sun S."/>
            <person name="Liao Y."/>
            <person name="Zhang X."/>
            <person name="Yang L."/>
            <person name="Song C."/>
            <person name="Wang M."/>
            <person name="Shi J."/>
            <person name="Liu G."/>
            <person name="Liu J."/>
            <person name="Zhou H."/>
            <person name="Zhou W."/>
            <person name="Yu Q."/>
            <person name="An N."/>
            <person name="Chen Y."/>
            <person name="Cai Q."/>
            <person name="Wang B."/>
            <person name="Liu B."/>
            <person name="Min J."/>
            <person name="Huang Y."/>
            <person name="Wu H."/>
            <person name="Li Z."/>
            <person name="Zhang Y."/>
            <person name="Yin Y."/>
            <person name="Song W."/>
            <person name="Jiang J."/>
            <person name="Jackson S.A."/>
            <person name="Wing R.A."/>
            <person name="Wang J."/>
            <person name="Chen M."/>
        </authorList>
    </citation>
    <scope>NUCLEOTIDE SEQUENCE [LARGE SCALE GENOMIC DNA]</scope>
    <source>
        <strain evidence="1">cv. IRGC 101232</strain>
    </source>
</reference>
<protein>
    <submittedName>
        <fullName evidence="1">Uncharacterized protein</fullName>
    </submittedName>
</protein>
<dbReference type="Gramene" id="OB05G23630.1">
    <property type="protein sequence ID" value="OB05G23630.1"/>
    <property type="gene ID" value="OB05G23630"/>
</dbReference>
<evidence type="ECO:0000313" key="1">
    <source>
        <dbReference type="EnsemblPlants" id="OB05G23630.1"/>
    </source>
</evidence>
<keyword evidence="2" id="KW-1185">Reference proteome</keyword>
<name>J3M6Y9_ORYBR</name>
<evidence type="ECO:0000313" key="2">
    <source>
        <dbReference type="Proteomes" id="UP000006038"/>
    </source>
</evidence>
<proteinExistence type="predicted"/>
<dbReference type="Proteomes" id="UP000006038">
    <property type="component" value="Chromosome 5"/>
</dbReference>